<evidence type="ECO:0000256" key="5">
    <source>
        <dbReference type="ARBA" id="ARBA00022723"/>
    </source>
</evidence>
<name>A0A7W6D8A7_9HYPH</name>
<evidence type="ECO:0000256" key="4">
    <source>
        <dbReference type="ARBA" id="ARBA00022448"/>
    </source>
</evidence>
<dbReference type="PANTHER" id="PTHR42953:SF3">
    <property type="entry name" value="HIGH-AFFINITY ZINC UPTAKE SYSTEM PROTEIN ZNUA"/>
    <property type="match status" value="1"/>
</dbReference>
<dbReference type="InterPro" id="IPR006127">
    <property type="entry name" value="ZnuA-like"/>
</dbReference>
<dbReference type="InterPro" id="IPR035520">
    <property type="entry name" value="ZnuA"/>
</dbReference>
<feature type="chain" id="PRO_5031540765" description="High-affinity zinc uptake system protein ZnuA" evidence="13">
    <location>
        <begin position="23"/>
        <end position="352"/>
    </location>
</feature>
<comment type="subcellular location">
    <subcellularLocation>
        <location evidence="1">Periplasm</location>
    </subcellularLocation>
</comment>
<evidence type="ECO:0000313" key="15">
    <source>
        <dbReference type="Proteomes" id="UP000574761"/>
    </source>
</evidence>
<evidence type="ECO:0000256" key="7">
    <source>
        <dbReference type="ARBA" id="ARBA00022764"/>
    </source>
</evidence>
<comment type="similarity">
    <text evidence="2">Belongs to the bacterial solute-binding protein 9 family.</text>
</comment>
<dbReference type="PANTHER" id="PTHR42953">
    <property type="entry name" value="HIGH-AFFINITY ZINC UPTAKE SYSTEM PROTEIN ZNUA-RELATED"/>
    <property type="match status" value="1"/>
</dbReference>
<keyword evidence="6 13" id="KW-0732">Signal</keyword>
<evidence type="ECO:0000313" key="14">
    <source>
        <dbReference type="EMBL" id="MBB3977799.1"/>
    </source>
</evidence>
<dbReference type="SUPFAM" id="SSF53807">
    <property type="entry name" value="Helical backbone' metal receptor"/>
    <property type="match status" value="1"/>
</dbReference>
<proteinExistence type="inferred from homology"/>
<evidence type="ECO:0000256" key="8">
    <source>
        <dbReference type="ARBA" id="ARBA00022833"/>
    </source>
</evidence>
<evidence type="ECO:0000256" key="10">
    <source>
        <dbReference type="ARBA" id="ARBA00023065"/>
    </source>
</evidence>
<dbReference type="GO" id="GO:0046872">
    <property type="term" value="F:metal ion binding"/>
    <property type="evidence" value="ECO:0007669"/>
    <property type="project" value="UniProtKB-KW"/>
</dbReference>
<comment type="caution">
    <text evidence="14">The sequence shown here is derived from an EMBL/GenBank/DDBJ whole genome shotgun (WGS) entry which is preliminary data.</text>
</comment>
<organism evidence="14 15">
    <name type="scientific">Mycoplana azooxidifex</name>
    <dbReference type="NCBI Taxonomy" id="1636188"/>
    <lineage>
        <taxon>Bacteria</taxon>
        <taxon>Pseudomonadati</taxon>
        <taxon>Pseudomonadota</taxon>
        <taxon>Alphaproteobacteria</taxon>
        <taxon>Hyphomicrobiales</taxon>
        <taxon>Rhizobiaceae</taxon>
        <taxon>Mycoplana</taxon>
    </lineage>
</organism>
<evidence type="ECO:0000256" key="13">
    <source>
        <dbReference type="SAM" id="SignalP"/>
    </source>
</evidence>
<dbReference type="InterPro" id="IPR050492">
    <property type="entry name" value="Bact_metal-bind_prot9"/>
</dbReference>
<sequence>MKFASLLLSTALLAAASGTARADAPNVVVSIKPIHSLVAAIMQGVGEPALIVDGAASPHTYALKPSNAAALQDADLIFWVGHGLEAFLEKPLEALGTKATIVELEDAPGLEKLKFREGGAFETHDHEAEGHAHEAEGHDHQAEGGGHDHEAKADHDHAGEDGHAAAGGKAHGHDHAHEGGFDTHLWLDPMNAKAMAMAIEAALAKADPDNAAAYKANLAALDANIYALDTEIAATLAPVKDKPFVVFHDAYQYFEHRYGVRVIGSITVSPETMPGAERVSEIRGKVAELGAACVFAEPQFEPKIVNVVLEGTAAKAGTLDPEAGTLAAGPTLYFDMMRGLATSMKDCLSQTN</sequence>
<keyword evidence="4" id="KW-0813">Transport</keyword>
<reference evidence="14 15" key="1">
    <citation type="submission" date="2020-08" db="EMBL/GenBank/DDBJ databases">
        <title>Genomic Encyclopedia of Type Strains, Phase IV (KMG-IV): sequencing the most valuable type-strain genomes for metagenomic binning, comparative biology and taxonomic classification.</title>
        <authorList>
            <person name="Goeker M."/>
        </authorList>
    </citation>
    <scope>NUCLEOTIDE SEQUENCE [LARGE SCALE GENOMIC DNA]</scope>
    <source>
        <strain evidence="14 15">DSM 100211</strain>
    </source>
</reference>
<keyword evidence="8" id="KW-0862">Zinc</keyword>
<keyword evidence="7" id="KW-0574">Periplasm</keyword>
<evidence type="ECO:0000256" key="6">
    <source>
        <dbReference type="ARBA" id="ARBA00022729"/>
    </source>
</evidence>
<dbReference type="Pfam" id="PF01297">
    <property type="entry name" value="ZnuA"/>
    <property type="match status" value="1"/>
</dbReference>
<dbReference type="GO" id="GO:0006829">
    <property type="term" value="P:zinc ion transport"/>
    <property type="evidence" value="ECO:0007669"/>
    <property type="project" value="UniProtKB-KW"/>
</dbReference>
<keyword evidence="9" id="KW-0864">Zinc transport</keyword>
<evidence type="ECO:0000256" key="9">
    <source>
        <dbReference type="ARBA" id="ARBA00022906"/>
    </source>
</evidence>
<evidence type="ECO:0000256" key="1">
    <source>
        <dbReference type="ARBA" id="ARBA00004418"/>
    </source>
</evidence>
<keyword evidence="11" id="KW-1015">Disulfide bond</keyword>
<dbReference type="GO" id="GO:0042597">
    <property type="term" value="C:periplasmic space"/>
    <property type="evidence" value="ECO:0007669"/>
    <property type="project" value="UniProtKB-SubCell"/>
</dbReference>
<feature type="compositionally biased region" description="Basic and acidic residues" evidence="12">
    <location>
        <begin position="127"/>
        <end position="163"/>
    </location>
</feature>
<gene>
    <name evidence="14" type="ORF">GGQ64_003013</name>
</gene>
<dbReference type="CDD" id="cd01019">
    <property type="entry name" value="ZnuA"/>
    <property type="match status" value="1"/>
</dbReference>
<dbReference type="Proteomes" id="UP000574761">
    <property type="component" value="Unassembled WGS sequence"/>
</dbReference>
<dbReference type="Gene3D" id="3.40.50.1980">
    <property type="entry name" value="Nitrogenase molybdenum iron protein domain"/>
    <property type="match status" value="2"/>
</dbReference>
<keyword evidence="15" id="KW-1185">Reference proteome</keyword>
<evidence type="ECO:0000256" key="11">
    <source>
        <dbReference type="ARBA" id="ARBA00023157"/>
    </source>
</evidence>
<feature type="signal peptide" evidence="13">
    <location>
        <begin position="1"/>
        <end position="22"/>
    </location>
</feature>
<evidence type="ECO:0000256" key="2">
    <source>
        <dbReference type="ARBA" id="ARBA00011028"/>
    </source>
</evidence>
<dbReference type="EMBL" id="JACIEE010000006">
    <property type="protein sequence ID" value="MBB3977799.1"/>
    <property type="molecule type" value="Genomic_DNA"/>
</dbReference>
<accession>A0A7W6D8A7</accession>
<dbReference type="AlphaFoldDB" id="A0A7W6D8A7"/>
<evidence type="ECO:0000256" key="3">
    <source>
        <dbReference type="ARBA" id="ARBA00015915"/>
    </source>
</evidence>
<dbReference type="NCBIfam" id="NF007091">
    <property type="entry name" value="PRK09545.1"/>
    <property type="match status" value="1"/>
</dbReference>
<keyword evidence="5" id="KW-0479">Metal-binding</keyword>
<protein>
    <recommendedName>
        <fullName evidence="3">High-affinity zinc uptake system protein ZnuA</fullName>
    </recommendedName>
</protein>
<evidence type="ECO:0000256" key="12">
    <source>
        <dbReference type="SAM" id="MobiDB-lite"/>
    </source>
</evidence>
<feature type="region of interest" description="Disordered" evidence="12">
    <location>
        <begin position="127"/>
        <end position="177"/>
    </location>
</feature>
<keyword evidence="10" id="KW-0406">Ion transport</keyword>